<proteinExistence type="inferred from homology"/>
<feature type="transmembrane region" description="Helical" evidence="8">
    <location>
        <begin position="21"/>
        <end position="43"/>
    </location>
</feature>
<evidence type="ECO:0000256" key="6">
    <source>
        <dbReference type="ARBA" id="ARBA00023136"/>
    </source>
</evidence>
<evidence type="ECO:0000256" key="3">
    <source>
        <dbReference type="ARBA" id="ARBA00022475"/>
    </source>
</evidence>
<sequence>MAQIEQGGGDDKKKKGAQKKMHIHVDFTPMVDMNMLLITFFMLCTTMLKSQTLNIILPTNEKVDKENQNKAKQSEAFTIIVDSERADAVDGVPGKILGNYVYYYEGVAGGPEGIGADNVIKENNLKEPETGNGTVNAGVVDQIRDVLRQKNKEVVSKLDELDKEWQASEAGTGKKMTPEEYQRRAKEIISSKDIKNKPVVIIKATPQASFENLVSALDEMQINGINTFQIDNLNKQDSLLLADYLAKHPRKK</sequence>
<evidence type="ECO:0000256" key="4">
    <source>
        <dbReference type="ARBA" id="ARBA00022692"/>
    </source>
</evidence>
<dbReference type="AlphaFoldDB" id="A0A9D1IIF1"/>
<dbReference type="PANTHER" id="PTHR30558:SF3">
    <property type="entry name" value="BIOPOLYMER TRANSPORT PROTEIN EXBD-RELATED"/>
    <property type="match status" value="1"/>
</dbReference>
<dbReference type="GO" id="GO:0005886">
    <property type="term" value="C:plasma membrane"/>
    <property type="evidence" value="ECO:0007669"/>
    <property type="project" value="UniProtKB-SubCell"/>
</dbReference>
<evidence type="ECO:0000256" key="1">
    <source>
        <dbReference type="ARBA" id="ARBA00004162"/>
    </source>
</evidence>
<keyword evidence="6 8" id="KW-0472">Membrane</keyword>
<keyword evidence="7" id="KW-0813">Transport</keyword>
<dbReference type="GO" id="GO:0022857">
    <property type="term" value="F:transmembrane transporter activity"/>
    <property type="evidence" value="ECO:0007669"/>
    <property type="project" value="InterPro"/>
</dbReference>
<evidence type="ECO:0000256" key="5">
    <source>
        <dbReference type="ARBA" id="ARBA00022989"/>
    </source>
</evidence>
<comment type="subcellular location">
    <subcellularLocation>
        <location evidence="1">Cell membrane</location>
        <topology evidence="1">Single-pass membrane protein</topology>
    </subcellularLocation>
    <subcellularLocation>
        <location evidence="7">Cell membrane</location>
        <topology evidence="7">Single-pass type II membrane protein</topology>
    </subcellularLocation>
</comment>
<dbReference type="GO" id="GO:0015031">
    <property type="term" value="P:protein transport"/>
    <property type="evidence" value="ECO:0007669"/>
    <property type="project" value="UniProtKB-KW"/>
</dbReference>
<evidence type="ECO:0000313" key="9">
    <source>
        <dbReference type="EMBL" id="HIU38135.1"/>
    </source>
</evidence>
<keyword evidence="5 8" id="KW-1133">Transmembrane helix</keyword>
<protein>
    <submittedName>
        <fullName evidence="9">Biopolymer transporter ExbD</fullName>
    </submittedName>
</protein>
<dbReference type="InterPro" id="IPR003400">
    <property type="entry name" value="ExbD"/>
</dbReference>
<keyword evidence="3" id="KW-1003">Cell membrane</keyword>
<evidence type="ECO:0000256" key="7">
    <source>
        <dbReference type="RuleBase" id="RU003879"/>
    </source>
</evidence>
<comment type="caution">
    <text evidence="9">The sequence shown here is derived from an EMBL/GenBank/DDBJ whole genome shotgun (WGS) entry which is preliminary data.</text>
</comment>
<dbReference type="PANTHER" id="PTHR30558">
    <property type="entry name" value="EXBD MEMBRANE COMPONENT OF PMF-DRIVEN MACROMOLECULE IMPORT SYSTEM"/>
    <property type="match status" value="1"/>
</dbReference>
<comment type="similarity">
    <text evidence="2 7">Belongs to the ExbD/TolR family.</text>
</comment>
<dbReference type="EMBL" id="DVMS01000014">
    <property type="protein sequence ID" value="HIU38135.1"/>
    <property type="molecule type" value="Genomic_DNA"/>
</dbReference>
<accession>A0A9D1IIF1</accession>
<gene>
    <name evidence="9" type="ORF">IAD18_00515</name>
</gene>
<organism evidence="9 10">
    <name type="scientific">Candidatus Limisoma intestinavium</name>
    <dbReference type="NCBI Taxonomy" id="2840856"/>
    <lineage>
        <taxon>Bacteria</taxon>
        <taxon>Pseudomonadati</taxon>
        <taxon>Bacteroidota</taxon>
        <taxon>Bacteroidia</taxon>
        <taxon>Bacteroidales</taxon>
        <taxon>Candidatus Limisoma</taxon>
    </lineage>
</organism>
<reference evidence="9" key="2">
    <citation type="journal article" date="2021" name="PeerJ">
        <title>Extensive microbial diversity within the chicken gut microbiome revealed by metagenomics and culture.</title>
        <authorList>
            <person name="Gilroy R."/>
            <person name="Ravi A."/>
            <person name="Getino M."/>
            <person name="Pursley I."/>
            <person name="Horton D.L."/>
            <person name="Alikhan N.F."/>
            <person name="Baker D."/>
            <person name="Gharbi K."/>
            <person name="Hall N."/>
            <person name="Watson M."/>
            <person name="Adriaenssens E.M."/>
            <person name="Foster-Nyarko E."/>
            <person name="Jarju S."/>
            <person name="Secka A."/>
            <person name="Antonio M."/>
            <person name="Oren A."/>
            <person name="Chaudhuri R.R."/>
            <person name="La Ragione R."/>
            <person name="Hildebrand F."/>
            <person name="Pallen M.J."/>
        </authorList>
    </citation>
    <scope>NUCLEOTIDE SEQUENCE</scope>
    <source>
        <strain evidence="9">17073</strain>
    </source>
</reference>
<evidence type="ECO:0000256" key="8">
    <source>
        <dbReference type="SAM" id="Phobius"/>
    </source>
</evidence>
<dbReference type="Pfam" id="PF02472">
    <property type="entry name" value="ExbD"/>
    <property type="match status" value="1"/>
</dbReference>
<evidence type="ECO:0000313" key="10">
    <source>
        <dbReference type="Proteomes" id="UP000824076"/>
    </source>
</evidence>
<keyword evidence="7" id="KW-0653">Protein transport</keyword>
<reference evidence="9" key="1">
    <citation type="submission" date="2020-10" db="EMBL/GenBank/DDBJ databases">
        <authorList>
            <person name="Gilroy R."/>
        </authorList>
    </citation>
    <scope>NUCLEOTIDE SEQUENCE</scope>
    <source>
        <strain evidence="9">17073</strain>
    </source>
</reference>
<name>A0A9D1IIF1_9BACT</name>
<keyword evidence="4 7" id="KW-0812">Transmembrane</keyword>
<dbReference type="Proteomes" id="UP000824076">
    <property type="component" value="Unassembled WGS sequence"/>
</dbReference>
<evidence type="ECO:0000256" key="2">
    <source>
        <dbReference type="ARBA" id="ARBA00005811"/>
    </source>
</evidence>